<protein>
    <submittedName>
        <fullName evidence="1">Uncharacterized protein</fullName>
    </submittedName>
</protein>
<comment type="caution">
    <text evidence="1">The sequence shown here is derived from an EMBL/GenBank/DDBJ whole genome shotgun (WGS) entry which is preliminary data.</text>
</comment>
<accession>A0ABD0PKZ4</accession>
<keyword evidence="2" id="KW-1185">Reference proteome</keyword>
<gene>
    <name evidence="1" type="ORF">M9458_030673</name>
</gene>
<reference evidence="1 2" key="1">
    <citation type="submission" date="2024-05" db="EMBL/GenBank/DDBJ databases">
        <title>Genome sequencing and assembly of Indian major carp, Cirrhinus mrigala (Hamilton, 1822).</title>
        <authorList>
            <person name="Mohindra V."/>
            <person name="Chowdhury L.M."/>
            <person name="Lal K."/>
            <person name="Jena J.K."/>
        </authorList>
    </citation>
    <scope>NUCLEOTIDE SEQUENCE [LARGE SCALE GENOMIC DNA]</scope>
    <source>
        <strain evidence="1">CM1030</strain>
        <tissue evidence="1">Blood</tissue>
    </source>
</reference>
<dbReference type="Gene3D" id="2.60.40.10">
    <property type="entry name" value="Immunoglobulins"/>
    <property type="match status" value="1"/>
</dbReference>
<dbReference type="AlphaFoldDB" id="A0ABD0PKZ4"/>
<dbReference type="EMBL" id="JAMKFB020000015">
    <property type="protein sequence ID" value="KAL0174705.1"/>
    <property type="molecule type" value="Genomic_DNA"/>
</dbReference>
<feature type="non-terminal residue" evidence="1">
    <location>
        <position position="64"/>
    </location>
</feature>
<sequence>MNNVEGLCTAGGKEVKEQVVVPGNSAVAVYFTVVPLVIGNIPIKVMAQASDSASDGVEKMLRVE</sequence>
<dbReference type="InterPro" id="IPR013783">
    <property type="entry name" value="Ig-like_fold"/>
</dbReference>
<proteinExistence type="predicted"/>
<dbReference type="Proteomes" id="UP001529510">
    <property type="component" value="Unassembled WGS sequence"/>
</dbReference>
<organism evidence="1 2">
    <name type="scientific">Cirrhinus mrigala</name>
    <name type="common">Mrigala</name>
    <dbReference type="NCBI Taxonomy" id="683832"/>
    <lineage>
        <taxon>Eukaryota</taxon>
        <taxon>Metazoa</taxon>
        <taxon>Chordata</taxon>
        <taxon>Craniata</taxon>
        <taxon>Vertebrata</taxon>
        <taxon>Euteleostomi</taxon>
        <taxon>Actinopterygii</taxon>
        <taxon>Neopterygii</taxon>
        <taxon>Teleostei</taxon>
        <taxon>Ostariophysi</taxon>
        <taxon>Cypriniformes</taxon>
        <taxon>Cyprinidae</taxon>
        <taxon>Labeoninae</taxon>
        <taxon>Labeonini</taxon>
        <taxon>Cirrhinus</taxon>
    </lineage>
</organism>
<name>A0ABD0PKZ4_CIRMR</name>
<evidence type="ECO:0000313" key="1">
    <source>
        <dbReference type="EMBL" id="KAL0174705.1"/>
    </source>
</evidence>
<evidence type="ECO:0000313" key="2">
    <source>
        <dbReference type="Proteomes" id="UP001529510"/>
    </source>
</evidence>